<protein>
    <submittedName>
        <fullName evidence="4">Fe-S cluster assembly protein SufD</fullName>
    </submittedName>
</protein>
<organism evidence="4">
    <name type="scientific">Caldithrix abyssi</name>
    <dbReference type="NCBI Taxonomy" id="187145"/>
    <lineage>
        <taxon>Bacteria</taxon>
        <taxon>Pseudomonadati</taxon>
        <taxon>Calditrichota</taxon>
        <taxon>Calditrichia</taxon>
        <taxon>Calditrichales</taxon>
        <taxon>Calditrichaceae</taxon>
        <taxon>Caldithrix</taxon>
    </lineage>
</organism>
<evidence type="ECO:0000259" key="2">
    <source>
        <dbReference type="Pfam" id="PF01458"/>
    </source>
</evidence>
<evidence type="ECO:0000313" key="4">
    <source>
        <dbReference type="EMBL" id="HGY56392.1"/>
    </source>
</evidence>
<reference evidence="4" key="1">
    <citation type="journal article" date="2020" name="mSystems">
        <title>Genome- and Community-Level Interaction Insights into Carbon Utilization and Element Cycling Functions of Hydrothermarchaeota in Hydrothermal Sediment.</title>
        <authorList>
            <person name="Zhou Z."/>
            <person name="Liu Y."/>
            <person name="Xu W."/>
            <person name="Pan J."/>
            <person name="Luo Z.H."/>
            <person name="Li M."/>
        </authorList>
    </citation>
    <scope>NUCLEOTIDE SEQUENCE [LARGE SCALE GENOMIC DNA]</scope>
    <source>
        <strain evidence="4">HyVt-577</strain>
    </source>
</reference>
<accession>A0A7V4UEI7</accession>
<dbReference type="InterPro" id="IPR000825">
    <property type="entry name" value="SUF_FeS_clus_asmbl_SufBD_core"/>
</dbReference>
<dbReference type="GO" id="GO:0016226">
    <property type="term" value="P:iron-sulfur cluster assembly"/>
    <property type="evidence" value="ECO:0007669"/>
    <property type="project" value="InterPro"/>
</dbReference>
<dbReference type="PANTHER" id="PTHR43575:SF1">
    <property type="entry name" value="PROTEIN ABCI7, CHLOROPLASTIC"/>
    <property type="match status" value="1"/>
</dbReference>
<dbReference type="SUPFAM" id="SSF101960">
    <property type="entry name" value="Stabilizer of iron transporter SufD"/>
    <property type="match status" value="1"/>
</dbReference>
<dbReference type="EMBL" id="DRQG01000109">
    <property type="protein sequence ID" value="HGY56392.1"/>
    <property type="molecule type" value="Genomic_DNA"/>
</dbReference>
<feature type="domain" description="SUF system FeS cluster assembly SufBD core" evidence="2">
    <location>
        <begin position="176"/>
        <end position="405"/>
    </location>
</feature>
<dbReference type="Pfam" id="PF01458">
    <property type="entry name" value="SUFBD_core"/>
    <property type="match status" value="1"/>
</dbReference>
<sequence>MDTKNIIEHFSNLYAGQIDSGKIGLAAIRDEAFARFSALGFPKPKDEEWRFTDISPLLDIPFTQASDVDESGILAQSLDSFWIPDVDGPKIVVANGVLSKGLSQRLNNLPFKISSVYDAKQAKVIAEFVKNSPAADSNGFTALNTSLMRDALFLDVPANTNVREPVQILFLSSGSEKPQAIFPRLIVRIGRNSRMTLIESYASRHESIYFVNGVSDIHIEENASLHHVRLQADSASAFHIGHSFVEQKQDSRYQSCSISIGSRISRHHISAILDGSGAETRLDGLYLGKGEQLLDNHTLIDHKAAHCQSHELYRGVLADKARGVFSGKILVERNAQKTDAIQNNNGLLLSEEARIDSKPQLEIYADDVRCTHGATVGQLDDEALFYLKSRGIGHNTAKGILIYAFAEEALKNIESKPIRTYVDGILNRFFREVNT</sequence>
<dbReference type="InterPro" id="IPR037284">
    <property type="entry name" value="SUF_FeS_clus_asmbl_SufBD_sf"/>
</dbReference>
<dbReference type="Proteomes" id="UP000885779">
    <property type="component" value="Unassembled WGS sequence"/>
</dbReference>
<evidence type="ECO:0000256" key="1">
    <source>
        <dbReference type="ARBA" id="ARBA00043967"/>
    </source>
</evidence>
<dbReference type="Pfam" id="PF19295">
    <property type="entry name" value="SufBD_N"/>
    <property type="match status" value="1"/>
</dbReference>
<feature type="domain" description="SUF system FeS cluster assembly SufBD N-terminal" evidence="3">
    <location>
        <begin position="25"/>
        <end position="168"/>
    </location>
</feature>
<comment type="similarity">
    <text evidence="1">Belongs to the iron-sulfur cluster assembly SufBD family.</text>
</comment>
<dbReference type="PANTHER" id="PTHR43575">
    <property type="entry name" value="PROTEIN ABCI7, CHLOROPLASTIC"/>
    <property type="match status" value="1"/>
</dbReference>
<gene>
    <name evidence="4" type="primary">sufD</name>
    <name evidence="4" type="ORF">ENK44_11850</name>
</gene>
<dbReference type="NCBIfam" id="TIGR01981">
    <property type="entry name" value="sufD"/>
    <property type="match status" value="1"/>
</dbReference>
<comment type="caution">
    <text evidence="4">The sequence shown here is derived from an EMBL/GenBank/DDBJ whole genome shotgun (WGS) entry which is preliminary data.</text>
</comment>
<dbReference type="InterPro" id="IPR045595">
    <property type="entry name" value="SufBD_N"/>
</dbReference>
<dbReference type="AlphaFoldDB" id="A0A7V4UEI7"/>
<dbReference type="InterPro" id="IPR055346">
    <property type="entry name" value="Fe-S_cluster_assembly_SufBD"/>
</dbReference>
<name>A0A7V4UEI7_CALAY</name>
<proteinExistence type="inferred from homology"/>
<dbReference type="InterPro" id="IPR011542">
    <property type="entry name" value="SUF_FeS_clus_asmbl_SufD"/>
</dbReference>
<evidence type="ECO:0000259" key="3">
    <source>
        <dbReference type="Pfam" id="PF19295"/>
    </source>
</evidence>